<reference evidence="1 2" key="1">
    <citation type="submission" date="2024-10" db="EMBL/GenBank/DDBJ databases">
        <title>The Natural Products Discovery Center: Release of the First 8490 Sequenced Strains for Exploring Actinobacteria Biosynthetic Diversity.</title>
        <authorList>
            <person name="Kalkreuter E."/>
            <person name="Kautsar S.A."/>
            <person name="Yang D."/>
            <person name="Bader C.D."/>
            <person name="Teijaro C.N."/>
            <person name="Fluegel L."/>
            <person name="Davis C.M."/>
            <person name="Simpson J.R."/>
            <person name="Lauterbach L."/>
            <person name="Steele A.D."/>
            <person name="Gui C."/>
            <person name="Meng S."/>
            <person name="Li G."/>
            <person name="Viehrig K."/>
            <person name="Ye F."/>
            <person name="Su P."/>
            <person name="Kiefer A.F."/>
            <person name="Nichols A."/>
            <person name="Cepeda A.J."/>
            <person name="Yan W."/>
            <person name="Fan B."/>
            <person name="Jiang Y."/>
            <person name="Adhikari A."/>
            <person name="Zheng C.-J."/>
            <person name="Schuster L."/>
            <person name="Cowan T.M."/>
            <person name="Smanski M.J."/>
            <person name="Chevrette M.G."/>
            <person name="De Carvalho L.P.S."/>
            <person name="Shen B."/>
        </authorList>
    </citation>
    <scope>NUCLEOTIDE SEQUENCE [LARGE SCALE GENOMIC DNA]</scope>
    <source>
        <strain evidence="1 2">NPDC020979</strain>
    </source>
</reference>
<evidence type="ECO:0000313" key="1">
    <source>
        <dbReference type="EMBL" id="MFI0915536.1"/>
    </source>
</evidence>
<protein>
    <submittedName>
        <fullName evidence="1">Uncharacterized protein</fullName>
    </submittedName>
</protein>
<comment type="caution">
    <text evidence="1">The sequence shown here is derived from an EMBL/GenBank/DDBJ whole genome shotgun (WGS) entry which is preliminary data.</text>
</comment>
<dbReference type="Proteomes" id="UP001611162">
    <property type="component" value="Unassembled WGS sequence"/>
</dbReference>
<organism evidence="1 2">
    <name type="scientific">Streptomyces abikoensis</name>
    <dbReference type="NCBI Taxonomy" id="97398"/>
    <lineage>
        <taxon>Bacteria</taxon>
        <taxon>Bacillati</taxon>
        <taxon>Actinomycetota</taxon>
        <taxon>Actinomycetes</taxon>
        <taxon>Kitasatosporales</taxon>
        <taxon>Streptomycetaceae</taxon>
        <taxon>Streptomyces</taxon>
    </lineage>
</organism>
<dbReference type="RefSeq" id="WP_397615089.1">
    <property type="nucleotide sequence ID" value="NZ_JBIRRB010000028.1"/>
</dbReference>
<name>A0ABW7TFY8_9ACTN</name>
<evidence type="ECO:0000313" key="2">
    <source>
        <dbReference type="Proteomes" id="UP001611162"/>
    </source>
</evidence>
<keyword evidence="2" id="KW-1185">Reference proteome</keyword>
<gene>
    <name evidence="1" type="ORF">ACH4TF_34715</name>
</gene>
<accession>A0ABW7TFY8</accession>
<proteinExistence type="predicted"/>
<dbReference type="EMBL" id="JBIRRB010000028">
    <property type="protein sequence ID" value="MFI0915536.1"/>
    <property type="molecule type" value="Genomic_DNA"/>
</dbReference>
<sequence length="66" mass="7126">MTGKKNPAASEPSLLVEELDPCHLSPVMRSTGCRLRHHRLTLPDGLIEHVGLEQGRKGFALLGLAA</sequence>